<proteinExistence type="predicted"/>
<keyword evidence="1" id="KW-0472">Membrane</keyword>
<reference evidence="3" key="1">
    <citation type="journal article" date="2021" name="Science">
        <title>Hunting the eagle killer: A cyanobacterial neurotoxin causes vacuolar myelinopathy.</title>
        <authorList>
            <person name="Breinlinger S."/>
            <person name="Phillips T.J."/>
            <person name="Haram B.N."/>
            <person name="Mares J."/>
            <person name="Martinez Yerena J.A."/>
            <person name="Hrouzek P."/>
            <person name="Sobotka R."/>
            <person name="Henderson W.M."/>
            <person name="Schmieder P."/>
            <person name="Williams S.M."/>
            <person name="Lauderdale J.D."/>
            <person name="Wilde H.D."/>
            <person name="Gerrin W."/>
            <person name="Kust A."/>
            <person name="Washington J.W."/>
            <person name="Wagner C."/>
            <person name="Geier B."/>
            <person name="Liebeke M."/>
            <person name="Enke H."/>
            <person name="Niedermeyer T.H.J."/>
            <person name="Wilde S.B."/>
        </authorList>
    </citation>
    <scope>NUCLEOTIDE SEQUENCE [LARGE SCALE GENOMIC DNA]</scope>
    <source>
        <strain evidence="3">Thurmond2011</strain>
    </source>
</reference>
<evidence type="ECO:0000256" key="1">
    <source>
        <dbReference type="SAM" id="Phobius"/>
    </source>
</evidence>
<protein>
    <submittedName>
        <fullName evidence="2">Uncharacterized protein</fullName>
    </submittedName>
</protein>
<dbReference type="AlphaFoldDB" id="A0AAP5IEG5"/>
<dbReference type="EMBL" id="JAALHA020000029">
    <property type="protein sequence ID" value="MDR9900016.1"/>
    <property type="molecule type" value="Genomic_DNA"/>
</dbReference>
<accession>A0AAP5IEG5</accession>
<comment type="caution">
    <text evidence="2">The sequence shown here is derived from an EMBL/GenBank/DDBJ whole genome shotgun (WGS) entry which is preliminary data.</text>
</comment>
<sequence length="119" mass="13343">MTLFPKDDNDLVNFLRQNRPEVPSASLDLEQQILDNIAMLHPISPPIQIRNRRPVLWLIPSMIAASLVAAIVGYRALMSTQETTSPAELAKLERFMENNWHGTVGQSPEGDVFSVSEMN</sequence>
<keyword evidence="3" id="KW-1185">Reference proteome</keyword>
<gene>
    <name evidence="2" type="ORF">G7B40_036500</name>
</gene>
<evidence type="ECO:0000313" key="2">
    <source>
        <dbReference type="EMBL" id="MDR9900016.1"/>
    </source>
</evidence>
<dbReference type="Proteomes" id="UP000667802">
    <property type="component" value="Unassembled WGS sequence"/>
</dbReference>
<evidence type="ECO:0000313" key="3">
    <source>
        <dbReference type="Proteomes" id="UP000667802"/>
    </source>
</evidence>
<keyword evidence="1" id="KW-1133">Transmembrane helix</keyword>
<keyword evidence="1" id="KW-0812">Transmembrane</keyword>
<dbReference type="RefSeq" id="WP_208340869.1">
    <property type="nucleotide sequence ID" value="NZ_CAWQFN010000747.1"/>
</dbReference>
<name>A0AAP5IEG5_9CYAN</name>
<organism evidence="2 3">
    <name type="scientific">Aetokthonos hydrillicola Thurmond2011</name>
    <dbReference type="NCBI Taxonomy" id="2712845"/>
    <lineage>
        <taxon>Bacteria</taxon>
        <taxon>Bacillati</taxon>
        <taxon>Cyanobacteriota</taxon>
        <taxon>Cyanophyceae</taxon>
        <taxon>Nostocales</taxon>
        <taxon>Hapalosiphonaceae</taxon>
        <taxon>Aetokthonos</taxon>
    </lineage>
</organism>
<feature type="transmembrane region" description="Helical" evidence="1">
    <location>
        <begin position="55"/>
        <end position="77"/>
    </location>
</feature>